<reference evidence="2 3" key="1">
    <citation type="submission" date="2020-08" db="EMBL/GenBank/DDBJ databases">
        <title>Genemic of Streptomyces polyaspartic.</title>
        <authorList>
            <person name="Liu W."/>
        </authorList>
    </citation>
    <scope>NUCLEOTIDE SEQUENCE [LARGE SCALE GENOMIC DNA]</scope>
    <source>
        <strain evidence="2 3">TRM66268-LWL</strain>
    </source>
</reference>
<name>A0ABR7SNI4_9ACTN</name>
<dbReference type="EMBL" id="JACTVJ010000014">
    <property type="protein sequence ID" value="MBC9716474.1"/>
    <property type="molecule type" value="Genomic_DNA"/>
</dbReference>
<keyword evidence="3" id="KW-1185">Reference proteome</keyword>
<accession>A0ABR7SNI4</accession>
<feature type="signal peptide" evidence="1">
    <location>
        <begin position="1"/>
        <end position="27"/>
    </location>
</feature>
<keyword evidence="1" id="KW-0732">Signal</keyword>
<comment type="caution">
    <text evidence="2">The sequence shown here is derived from an EMBL/GenBank/DDBJ whole genome shotgun (WGS) entry which is preliminary data.</text>
</comment>
<protein>
    <recommendedName>
        <fullName evidence="4">Calcium-binding protein</fullName>
    </recommendedName>
</protein>
<organism evidence="2 3">
    <name type="scientific">Streptomyces polyasparticus</name>
    <dbReference type="NCBI Taxonomy" id="2767826"/>
    <lineage>
        <taxon>Bacteria</taxon>
        <taxon>Bacillati</taxon>
        <taxon>Actinomycetota</taxon>
        <taxon>Actinomycetes</taxon>
        <taxon>Kitasatosporales</taxon>
        <taxon>Streptomycetaceae</taxon>
        <taxon>Streptomyces</taxon>
    </lineage>
</organism>
<gene>
    <name evidence="2" type="ORF">H9Y04_28475</name>
</gene>
<evidence type="ECO:0000313" key="3">
    <source>
        <dbReference type="Proteomes" id="UP000642284"/>
    </source>
</evidence>
<dbReference type="Proteomes" id="UP000642284">
    <property type="component" value="Unassembled WGS sequence"/>
</dbReference>
<sequence length="300" mass="31745">MRMRATAAAVTGALALSAFLVPAAAQAEDSRQSLADAARSAQPAPTTRAAVAAQLPITFSGVKVNGGKPIVVGTTNIVTVPVTYTLTHDGSVDIYASDFVTDVELFRGDLATADKFLYGDVMASCTAQSATVASCKGQLDVYPQLELDNVDAGSWKAVATALDYNGQDPSDPDNVDWSQVDYAQKDLGTAAKLQRNSRLTVNAGPEPVTKGKKITVTGDLTRANWDTNTYTGYTSQPVKVQFRKKGTSTYTTVKTAYSSSTSRKISTTVTASVDGYWRLSFAGTSTTDPFTTAGDYVDVR</sequence>
<evidence type="ECO:0008006" key="4">
    <source>
        <dbReference type="Google" id="ProtNLM"/>
    </source>
</evidence>
<evidence type="ECO:0000313" key="2">
    <source>
        <dbReference type="EMBL" id="MBC9716474.1"/>
    </source>
</evidence>
<evidence type="ECO:0000256" key="1">
    <source>
        <dbReference type="SAM" id="SignalP"/>
    </source>
</evidence>
<feature type="chain" id="PRO_5047209602" description="Calcium-binding protein" evidence="1">
    <location>
        <begin position="28"/>
        <end position="300"/>
    </location>
</feature>
<proteinExistence type="predicted"/>